<proteinExistence type="predicted"/>
<dbReference type="EMBL" id="QWEE01000552">
    <property type="protein sequence ID" value="RII87123.1"/>
    <property type="molecule type" value="Genomic_DNA"/>
</dbReference>
<accession>A0ABX9N126</accession>
<organism evidence="2 3">
    <name type="scientific">Clavibacter californiensis</name>
    <dbReference type="NCBI Taxonomy" id="1401995"/>
    <lineage>
        <taxon>Bacteria</taxon>
        <taxon>Bacillati</taxon>
        <taxon>Actinomycetota</taxon>
        <taxon>Actinomycetes</taxon>
        <taxon>Micrococcales</taxon>
        <taxon>Microbacteriaceae</taxon>
        <taxon>Clavibacter</taxon>
    </lineage>
</organism>
<sequence length="33" mass="2950">LTARVDTATTPTAGSAPGAGSGGPGGTPPVGDR</sequence>
<name>A0ABX9N126_9MICO</name>
<protein>
    <submittedName>
        <fullName evidence="2">3,4-dioxygenase subunit beta</fullName>
    </submittedName>
</protein>
<evidence type="ECO:0000256" key="1">
    <source>
        <dbReference type="SAM" id="MobiDB-lite"/>
    </source>
</evidence>
<gene>
    <name evidence="2" type="ORF">DZF98_16090</name>
</gene>
<keyword evidence="3" id="KW-1185">Reference proteome</keyword>
<evidence type="ECO:0000313" key="3">
    <source>
        <dbReference type="Proteomes" id="UP000265355"/>
    </source>
</evidence>
<feature type="region of interest" description="Disordered" evidence="1">
    <location>
        <begin position="1"/>
        <end position="33"/>
    </location>
</feature>
<comment type="caution">
    <text evidence="2">The sequence shown here is derived from an EMBL/GenBank/DDBJ whole genome shotgun (WGS) entry which is preliminary data.</text>
</comment>
<feature type="non-terminal residue" evidence="2">
    <location>
        <position position="1"/>
    </location>
</feature>
<evidence type="ECO:0000313" key="2">
    <source>
        <dbReference type="EMBL" id="RII87123.1"/>
    </source>
</evidence>
<reference evidence="2 3" key="1">
    <citation type="submission" date="2018-08" db="EMBL/GenBank/DDBJ databases">
        <title>Genome Sequence of Clavibacter michiganensis Subspecies type strains, and the Atypical Peach-Colored Strains Isolated from Tomato.</title>
        <authorList>
            <person name="Osdaghi E."/>
            <person name="Portier P."/>
            <person name="Briand M."/>
            <person name="Jacques M.-A."/>
        </authorList>
    </citation>
    <scope>NUCLEOTIDE SEQUENCE [LARGE SCALE GENOMIC DNA]</scope>
    <source>
        <strain evidence="2 3">CFBP 8216</strain>
    </source>
</reference>
<dbReference type="Proteomes" id="UP000265355">
    <property type="component" value="Unassembled WGS sequence"/>
</dbReference>
<feature type="compositionally biased region" description="Low complexity" evidence="1">
    <location>
        <begin position="7"/>
        <end position="16"/>
    </location>
</feature>